<keyword evidence="1" id="KW-1133">Transmembrane helix</keyword>
<dbReference type="GO" id="GO:0004197">
    <property type="term" value="F:cysteine-type endopeptidase activity"/>
    <property type="evidence" value="ECO:0007669"/>
    <property type="project" value="UniProtKB-EC"/>
</dbReference>
<proteinExistence type="predicted"/>
<dbReference type="Pfam" id="PF00112">
    <property type="entry name" value="Peptidase_C1"/>
    <property type="match status" value="1"/>
</dbReference>
<evidence type="ECO:0000259" key="2">
    <source>
        <dbReference type="SMART" id="SM00645"/>
    </source>
</evidence>
<dbReference type="SUPFAM" id="SSF54001">
    <property type="entry name" value="Cysteine proteinases"/>
    <property type="match status" value="1"/>
</dbReference>
<protein>
    <submittedName>
        <fullName evidence="3">CTSB</fullName>
        <ecNumber evidence="3">3.4.22.1</ecNumber>
    </submittedName>
</protein>
<dbReference type="AlphaFoldDB" id="A0A812BSE3"/>
<gene>
    <name evidence="3" type="ORF">SPHA_23146</name>
</gene>
<dbReference type="SMART" id="SM00645">
    <property type="entry name" value="Pept_C1"/>
    <property type="match status" value="1"/>
</dbReference>
<name>A0A812BSE3_ACAPH</name>
<keyword evidence="3" id="KW-0378">Hydrolase</keyword>
<feature type="transmembrane region" description="Helical" evidence="1">
    <location>
        <begin position="30"/>
        <end position="54"/>
    </location>
</feature>
<sequence length="217" mass="24060">MSELYDGYNDFKFHLKHTQFCLVFQRLMSIMGATLISLVVATLFVSLTLSASVVQMNMETPMASMVRRINSLKTTWEATAAVEAMSDRICIASKGTKNAHLSIEDLLTCCNECGEGCNGGYPEYAWYYFKERGIVTGGPYHSHKGCQPYKIPACDHHVVGPLAPCKGDLPTPRCSSRCEYGYNNTYHDDKHFGFFKIKRGSNECGIEDSPVAGIPSV</sequence>
<dbReference type="GO" id="GO:0006508">
    <property type="term" value="P:proteolysis"/>
    <property type="evidence" value="ECO:0007669"/>
    <property type="project" value="InterPro"/>
</dbReference>
<evidence type="ECO:0000313" key="4">
    <source>
        <dbReference type="Proteomes" id="UP000597762"/>
    </source>
</evidence>
<dbReference type="OrthoDB" id="640249at2759"/>
<dbReference type="EMBL" id="CAHIKZ030000857">
    <property type="protein sequence ID" value="CAE1242060.1"/>
    <property type="molecule type" value="Genomic_DNA"/>
</dbReference>
<keyword evidence="1" id="KW-0812">Transmembrane</keyword>
<dbReference type="EC" id="3.4.22.1" evidence="3"/>
<feature type="domain" description="Peptidase C1A papain C-terminal" evidence="2">
    <location>
        <begin position="61"/>
        <end position="214"/>
    </location>
</feature>
<dbReference type="Gene3D" id="3.90.70.10">
    <property type="entry name" value="Cysteine proteinases"/>
    <property type="match status" value="1"/>
</dbReference>
<keyword evidence="1" id="KW-0472">Membrane</keyword>
<evidence type="ECO:0000256" key="1">
    <source>
        <dbReference type="SAM" id="Phobius"/>
    </source>
</evidence>
<evidence type="ECO:0000313" key="3">
    <source>
        <dbReference type="EMBL" id="CAE1242060.1"/>
    </source>
</evidence>
<accession>A0A812BSE3</accession>
<comment type="caution">
    <text evidence="3">The sequence shown here is derived from an EMBL/GenBank/DDBJ whole genome shotgun (WGS) entry which is preliminary data.</text>
</comment>
<organism evidence="3 4">
    <name type="scientific">Acanthosepion pharaonis</name>
    <name type="common">Pharaoh cuttlefish</name>
    <name type="synonym">Sepia pharaonis</name>
    <dbReference type="NCBI Taxonomy" id="158019"/>
    <lineage>
        <taxon>Eukaryota</taxon>
        <taxon>Metazoa</taxon>
        <taxon>Spiralia</taxon>
        <taxon>Lophotrochozoa</taxon>
        <taxon>Mollusca</taxon>
        <taxon>Cephalopoda</taxon>
        <taxon>Coleoidea</taxon>
        <taxon>Decapodiformes</taxon>
        <taxon>Sepiida</taxon>
        <taxon>Sepiina</taxon>
        <taxon>Sepiidae</taxon>
        <taxon>Acanthosepion</taxon>
    </lineage>
</organism>
<dbReference type="InterPro" id="IPR000668">
    <property type="entry name" value="Peptidase_C1A_C"/>
</dbReference>
<dbReference type="InterPro" id="IPR038765">
    <property type="entry name" value="Papain-like_cys_pep_sf"/>
</dbReference>
<reference evidence="3" key="1">
    <citation type="submission" date="2021-01" db="EMBL/GenBank/DDBJ databases">
        <authorList>
            <person name="Li R."/>
            <person name="Bekaert M."/>
        </authorList>
    </citation>
    <scope>NUCLEOTIDE SEQUENCE</scope>
    <source>
        <strain evidence="3">Farmed</strain>
    </source>
</reference>
<keyword evidence="4" id="KW-1185">Reference proteome</keyword>
<dbReference type="Proteomes" id="UP000597762">
    <property type="component" value="Unassembled WGS sequence"/>
</dbReference>